<dbReference type="Pfam" id="PF03741">
    <property type="entry name" value="TerC"/>
    <property type="match status" value="1"/>
</dbReference>
<dbReference type="InterPro" id="IPR005496">
    <property type="entry name" value="Integral_membrane_TerC"/>
</dbReference>
<feature type="transmembrane region" description="Helical" evidence="6">
    <location>
        <begin position="230"/>
        <end position="250"/>
    </location>
</feature>
<evidence type="ECO:0000256" key="6">
    <source>
        <dbReference type="SAM" id="Phobius"/>
    </source>
</evidence>
<feature type="transmembrane region" description="Helical" evidence="6">
    <location>
        <begin position="108"/>
        <end position="128"/>
    </location>
</feature>
<evidence type="ECO:0000256" key="5">
    <source>
        <dbReference type="ARBA" id="ARBA00023136"/>
    </source>
</evidence>
<dbReference type="InterPro" id="IPR022369">
    <property type="entry name" value="Integral_membrane_TerC_rswitch"/>
</dbReference>
<evidence type="ECO:0000256" key="2">
    <source>
        <dbReference type="ARBA" id="ARBA00007511"/>
    </source>
</evidence>
<comment type="subcellular location">
    <subcellularLocation>
        <location evidence="1">Membrane</location>
        <topology evidence="1">Multi-pass membrane protein</topology>
    </subcellularLocation>
</comment>
<keyword evidence="4 6" id="KW-1133">Transmembrane helix</keyword>
<dbReference type="PANTHER" id="PTHR30238">
    <property type="entry name" value="MEMBRANE BOUND PREDICTED REDOX MODULATOR"/>
    <property type="match status" value="1"/>
</dbReference>
<dbReference type="PANTHER" id="PTHR30238:SF0">
    <property type="entry name" value="THYLAKOID MEMBRANE PROTEIN TERC, CHLOROPLASTIC"/>
    <property type="match status" value="1"/>
</dbReference>
<dbReference type="EMBL" id="SUVG01000002">
    <property type="protein sequence ID" value="MBE6420891.1"/>
    <property type="molecule type" value="Genomic_DNA"/>
</dbReference>
<feature type="transmembrane region" description="Helical" evidence="6">
    <location>
        <begin position="283"/>
        <end position="306"/>
    </location>
</feature>
<evidence type="ECO:0000256" key="3">
    <source>
        <dbReference type="ARBA" id="ARBA00022692"/>
    </source>
</evidence>
<evidence type="ECO:0000256" key="1">
    <source>
        <dbReference type="ARBA" id="ARBA00004141"/>
    </source>
</evidence>
<keyword evidence="3 6" id="KW-0812">Transmembrane</keyword>
<comment type="similarity">
    <text evidence="2">Belongs to the TerC family.</text>
</comment>
<feature type="transmembrane region" description="Helical" evidence="6">
    <location>
        <begin position="43"/>
        <end position="63"/>
    </location>
</feature>
<dbReference type="Proteomes" id="UP000725649">
    <property type="component" value="Unassembled WGS sequence"/>
</dbReference>
<evidence type="ECO:0000256" key="4">
    <source>
        <dbReference type="ARBA" id="ARBA00022989"/>
    </source>
</evidence>
<organism evidence="7 8">
    <name type="scientific">Candidatus Avelusimicrobium gallicola</name>
    <dbReference type="NCBI Taxonomy" id="2562704"/>
    <lineage>
        <taxon>Bacteria</taxon>
        <taxon>Pseudomonadati</taxon>
        <taxon>Elusimicrobiota</taxon>
        <taxon>Elusimicrobia</taxon>
        <taxon>Elusimicrobiales</taxon>
        <taxon>Elusimicrobiaceae</taxon>
        <taxon>Candidatus Avelusimicrobium</taxon>
    </lineage>
</organism>
<dbReference type="NCBIfam" id="TIGR03718">
    <property type="entry name" value="R_switched_Alx"/>
    <property type="match status" value="1"/>
</dbReference>
<feature type="transmembrane region" description="Helical" evidence="6">
    <location>
        <begin position="83"/>
        <end position="101"/>
    </location>
</feature>
<evidence type="ECO:0000313" key="7">
    <source>
        <dbReference type="EMBL" id="MBE6420891.1"/>
    </source>
</evidence>
<dbReference type="AlphaFoldDB" id="A0A928DPQ7"/>
<comment type="caution">
    <text evidence="7">The sequence shown here is derived from an EMBL/GenBank/DDBJ whole genome shotgun (WGS) entry which is preliminary data.</text>
</comment>
<protein>
    <submittedName>
        <fullName evidence="7">TerC family protein</fullName>
    </submittedName>
</protein>
<feature type="transmembrane region" description="Helical" evidence="6">
    <location>
        <begin position="259"/>
        <end position="277"/>
    </location>
</feature>
<name>A0A928DPQ7_9BACT</name>
<gene>
    <name evidence="7" type="ORF">E7027_01930</name>
</gene>
<accession>A0A928DPQ7</accession>
<keyword evidence="5 6" id="KW-0472">Membrane</keyword>
<proteinExistence type="inferred from homology"/>
<feature type="transmembrane region" description="Helical" evidence="6">
    <location>
        <begin position="134"/>
        <end position="154"/>
    </location>
</feature>
<reference evidence="7" key="1">
    <citation type="submission" date="2019-04" db="EMBL/GenBank/DDBJ databases">
        <title>Evolution of Biomass-Degrading Anaerobic Consortia Revealed by Metagenomics.</title>
        <authorList>
            <person name="Peng X."/>
        </authorList>
    </citation>
    <scope>NUCLEOTIDE SEQUENCE</scope>
    <source>
        <strain evidence="7">SIG66</strain>
    </source>
</reference>
<feature type="transmembrane region" description="Helical" evidence="6">
    <location>
        <begin position="200"/>
        <end position="224"/>
    </location>
</feature>
<evidence type="ECO:0000313" key="8">
    <source>
        <dbReference type="Proteomes" id="UP000725649"/>
    </source>
</evidence>
<feature type="transmembrane region" description="Helical" evidence="6">
    <location>
        <begin position="12"/>
        <end position="31"/>
    </location>
</feature>
<dbReference type="GO" id="GO:0016020">
    <property type="term" value="C:membrane"/>
    <property type="evidence" value="ECO:0007669"/>
    <property type="project" value="UniProtKB-SubCell"/>
</dbReference>
<sequence length="311" mass="34572">MEPVSATTSVAMWIAFWVIVLVALFIDLAVMNKHHGKVSMKEAGVMVAAWISLALLFGGAIWLTEGPRHALEFYTGYVLEYSLSIDNMFVFIMIFGAFAIPNHLQPKALIWGILGAVILRFIFIFLGVKLISMFAWTIYVFGALLVFTAGKMLFQKEDEKFDPENSAALKILKKFMPIKTDYHGDNFFVLENAKRYATPLFAAVLVIEMSDLIFAVDSIPAVLSITQDTFLVYSSNIFAIIGLRSLYFLLSGMAGRFPYLKYGISVILLFVGVKMIISHHFKIPVVASLGVIVGILAISILASKFFPPKEA</sequence>